<protein>
    <recommendedName>
        <fullName evidence="1">Ricin B lectin domain-containing protein</fullName>
    </recommendedName>
</protein>
<evidence type="ECO:0000313" key="2">
    <source>
        <dbReference type="EMBL" id="CAE6531952.1"/>
    </source>
</evidence>
<dbReference type="InterPro" id="IPR000772">
    <property type="entry name" value="Ricin_B_lectin"/>
</dbReference>
<dbReference type="Pfam" id="PF14200">
    <property type="entry name" value="RicinB_lectin_2"/>
    <property type="match status" value="1"/>
</dbReference>
<accession>A0A8H3DNM8</accession>
<evidence type="ECO:0000259" key="1">
    <source>
        <dbReference type="Pfam" id="PF14200"/>
    </source>
</evidence>
<dbReference type="Gene3D" id="2.80.10.50">
    <property type="match status" value="1"/>
</dbReference>
<comment type="caution">
    <text evidence="2">The sequence shown here is derived from an EMBL/GenBank/DDBJ whole genome shotgun (WGS) entry which is preliminary data.</text>
</comment>
<dbReference type="SUPFAM" id="SSF50370">
    <property type="entry name" value="Ricin B-like lectins"/>
    <property type="match status" value="1"/>
</dbReference>
<name>A0A8H3DNM8_9AGAM</name>
<reference evidence="2" key="1">
    <citation type="submission" date="2021-01" db="EMBL/GenBank/DDBJ databases">
        <authorList>
            <person name="Kaushik A."/>
        </authorList>
    </citation>
    <scope>NUCLEOTIDE SEQUENCE</scope>
    <source>
        <strain evidence="2">AG6-10EEA</strain>
    </source>
</reference>
<dbReference type="EMBL" id="CAJMXA010004028">
    <property type="protein sequence ID" value="CAE6531952.1"/>
    <property type="molecule type" value="Genomic_DNA"/>
</dbReference>
<gene>
    <name evidence="2" type="ORF">RDB_LOCUS169514</name>
</gene>
<sequence>MSIQPGTYVITNMASATNVALPTYSDVVRTAQGWQQDSSYPTQQWVVNTTGSIPGSYTLQCMDYGMYLQAESLGANKTLIGSNVPAYWRLEKQVDNSYQIVYPGSYYVAELANGSGTNATPIQLAKKDTSNSVPTGKQRWNFVKLT</sequence>
<evidence type="ECO:0000313" key="3">
    <source>
        <dbReference type="Proteomes" id="UP000663853"/>
    </source>
</evidence>
<dbReference type="AlphaFoldDB" id="A0A8H3DNM8"/>
<proteinExistence type="predicted"/>
<organism evidence="2 3">
    <name type="scientific">Rhizoctonia solani</name>
    <dbReference type="NCBI Taxonomy" id="456999"/>
    <lineage>
        <taxon>Eukaryota</taxon>
        <taxon>Fungi</taxon>
        <taxon>Dikarya</taxon>
        <taxon>Basidiomycota</taxon>
        <taxon>Agaricomycotina</taxon>
        <taxon>Agaricomycetes</taxon>
        <taxon>Cantharellales</taxon>
        <taxon>Ceratobasidiaceae</taxon>
        <taxon>Rhizoctonia</taxon>
    </lineage>
</organism>
<dbReference type="InterPro" id="IPR035992">
    <property type="entry name" value="Ricin_B-like_lectins"/>
</dbReference>
<feature type="domain" description="Ricin B lectin" evidence="1">
    <location>
        <begin position="42"/>
        <end position="124"/>
    </location>
</feature>
<dbReference type="Proteomes" id="UP000663853">
    <property type="component" value="Unassembled WGS sequence"/>
</dbReference>